<evidence type="ECO:0000256" key="3">
    <source>
        <dbReference type="SAM" id="MobiDB-lite"/>
    </source>
</evidence>
<dbReference type="SUPFAM" id="SSF46689">
    <property type="entry name" value="Homeodomain-like"/>
    <property type="match status" value="1"/>
</dbReference>
<feature type="DNA-binding region" description="H-T-H motif" evidence="2">
    <location>
        <begin position="34"/>
        <end position="53"/>
    </location>
</feature>
<evidence type="ECO:0000256" key="1">
    <source>
        <dbReference type="ARBA" id="ARBA00023125"/>
    </source>
</evidence>
<dbReference type="RefSeq" id="WP_059037727.1">
    <property type="nucleotide sequence ID" value="NZ_JAADZU010000129.1"/>
</dbReference>
<sequence>MAPISPLPDRADTRDMLLTVAERLFLADGYDKVSVRSICAGAGVNPAAVHYHFGSKDGLTTALIETRLAPLWADPLEAIDTSPDAGTTVADVVTVIVAPFVALHADPLGHLHLQLLARFVDDHPDATWSRPWFHLDEWATVLTALVPGLDAANARRRWALAFALLLTRFGGQRSLSAESISTLTQFVSAGLGAPADPAQPHPAQPQRRDR</sequence>
<dbReference type="GO" id="GO:0000976">
    <property type="term" value="F:transcription cis-regulatory region binding"/>
    <property type="evidence" value="ECO:0007669"/>
    <property type="project" value="TreeGrafter"/>
</dbReference>
<dbReference type="PROSITE" id="PS50977">
    <property type="entry name" value="HTH_TETR_2"/>
    <property type="match status" value="1"/>
</dbReference>
<comment type="caution">
    <text evidence="5">The sequence shown here is derived from an EMBL/GenBank/DDBJ whole genome shotgun (WGS) entry which is preliminary data.</text>
</comment>
<protein>
    <submittedName>
        <fullName evidence="5">TetR/AcrR family transcriptional regulator</fullName>
    </submittedName>
</protein>
<gene>
    <name evidence="5" type="ORF">GYA93_23575</name>
</gene>
<dbReference type="AlphaFoldDB" id="A0A7K3LWA7"/>
<proteinExistence type="predicted"/>
<feature type="region of interest" description="Disordered" evidence="3">
    <location>
        <begin position="191"/>
        <end position="210"/>
    </location>
</feature>
<dbReference type="Pfam" id="PF00440">
    <property type="entry name" value="TetR_N"/>
    <property type="match status" value="1"/>
</dbReference>
<dbReference type="PANTHER" id="PTHR30055:SF235">
    <property type="entry name" value="TRANSCRIPTIONAL REGULATORY PROTEIN"/>
    <property type="match status" value="1"/>
</dbReference>
<evidence type="ECO:0000313" key="5">
    <source>
        <dbReference type="EMBL" id="NDK92509.1"/>
    </source>
</evidence>
<evidence type="ECO:0000256" key="2">
    <source>
        <dbReference type="PROSITE-ProRule" id="PRU00335"/>
    </source>
</evidence>
<accession>A0A7K3LWA7</accession>
<keyword evidence="1 2" id="KW-0238">DNA-binding</keyword>
<keyword evidence="6" id="KW-1185">Reference proteome</keyword>
<evidence type="ECO:0000259" key="4">
    <source>
        <dbReference type="PROSITE" id="PS50977"/>
    </source>
</evidence>
<dbReference type="InterPro" id="IPR023772">
    <property type="entry name" value="DNA-bd_HTH_TetR-type_CS"/>
</dbReference>
<dbReference type="PRINTS" id="PR00455">
    <property type="entry name" value="HTHTETR"/>
</dbReference>
<name>A0A7K3LWA7_9ACTN</name>
<dbReference type="Proteomes" id="UP000466307">
    <property type="component" value="Unassembled WGS sequence"/>
</dbReference>
<dbReference type="GO" id="GO:0003700">
    <property type="term" value="F:DNA-binding transcription factor activity"/>
    <property type="evidence" value="ECO:0007669"/>
    <property type="project" value="TreeGrafter"/>
</dbReference>
<feature type="domain" description="HTH tetR-type" evidence="4">
    <location>
        <begin position="11"/>
        <end position="71"/>
    </location>
</feature>
<dbReference type="Gene3D" id="1.10.357.10">
    <property type="entry name" value="Tetracycline Repressor, domain 2"/>
    <property type="match status" value="1"/>
</dbReference>
<dbReference type="InterPro" id="IPR009057">
    <property type="entry name" value="Homeodomain-like_sf"/>
</dbReference>
<dbReference type="InterPro" id="IPR050109">
    <property type="entry name" value="HTH-type_TetR-like_transc_reg"/>
</dbReference>
<dbReference type="InterPro" id="IPR001647">
    <property type="entry name" value="HTH_TetR"/>
</dbReference>
<organism evidence="5 6">
    <name type="scientific">Gordonia desulfuricans</name>
    <dbReference type="NCBI Taxonomy" id="89051"/>
    <lineage>
        <taxon>Bacteria</taxon>
        <taxon>Bacillati</taxon>
        <taxon>Actinomycetota</taxon>
        <taxon>Actinomycetes</taxon>
        <taxon>Mycobacteriales</taxon>
        <taxon>Gordoniaceae</taxon>
        <taxon>Gordonia</taxon>
    </lineage>
</organism>
<dbReference type="EMBL" id="JAADZU010000129">
    <property type="protein sequence ID" value="NDK92509.1"/>
    <property type="molecule type" value="Genomic_DNA"/>
</dbReference>
<reference evidence="5 6" key="1">
    <citation type="submission" date="2020-01" db="EMBL/GenBank/DDBJ databases">
        <title>Investigation of new actinobacteria for the biodesulphurisation of diesel fuel.</title>
        <authorList>
            <person name="Athi Narayanan S.M."/>
        </authorList>
    </citation>
    <scope>NUCLEOTIDE SEQUENCE [LARGE SCALE GENOMIC DNA]</scope>
    <source>
        <strain evidence="5 6">213E</strain>
    </source>
</reference>
<dbReference type="PROSITE" id="PS01081">
    <property type="entry name" value="HTH_TETR_1"/>
    <property type="match status" value="1"/>
</dbReference>
<evidence type="ECO:0000313" key="6">
    <source>
        <dbReference type="Proteomes" id="UP000466307"/>
    </source>
</evidence>
<dbReference type="PANTHER" id="PTHR30055">
    <property type="entry name" value="HTH-TYPE TRANSCRIPTIONAL REGULATOR RUTR"/>
    <property type="match status" value="1"/>
</dbReference>